<dbReference type="SMART" id="SM00918">
    <property type="entry name" value="Lig_chan-Glu_bd"/>
    <property type="match status" value="1"/>
</dbReference>
<dbReference type="SUPFAM" id="SSF81324">
    <property type="entry name" value="Voltage-gated potassium channels"/>
    <property type="match status" value="1"/>
</dbReference>
<gene>
    <name evidence="22" type="ORF">PMEA_00034006</name>
</gene>
<evidence type="ECO:0000256" key="6">
    <source>
        <dbReference type="ARBA" id="ARBA00023018"/>
    </source>
</evidence>
<dbReference type="InterPro" id="IPR001320">
    <property type="entry name" value="Iontro_rcpt_C"/>
</dbReference>
<evidence type="ECO:0000256" key="19">
    <source>
        <dbReference type="SAM" id="Phobius"/>
    </source>
</evidence>
<dbReference type="Proteomes" id="UP001159428">
    <property type="component" value="Unassembled WGS sequence"/>
</dbReference>
<evidence type="ECO:0000256" key="16">
    <source>
        <dbReference type="PIRSR" id="PIRSR601508-2"/>
    </source>
</evidence>
<feature type="domain" description="Ionotropic glutamate receptor C-terminal" evidence="20">
    <location>
        <begin position="404"/>
        <end position="766"/>
    </location>
</feature>
<evidence type="ECO:0000256" key="3">
    <source>
        <dbReference type="ARBA" id="ARBA00022692"/>
    </source>
</evidence>
<feature type="domain" description="Ionotropic glutamate receptor L-glutamate and glycine-binding" evidence="21">
    <location>
        <begin position="414"/>
        <end position="476"/>
    </location>
</feature>
<keyword evidence="3 19" id="KW-0812">Transmembrane</keyword>
<dbReference type="GO" id="GO:0015276">
    <property type="term" value="F:ligand-gated monoatomic ion channel activity"/>
    <property type="evidence" value="ECO:0007669"/>
    <property type="project" value="InterPro"/>
</dbReference>
<evidence type="ECO:0000256" key="7">
    <source>
        <dbReference type="ARBA" id="ARBA00023065"/>
    </source>
</evidence>
<feature type="site" description="Crucial to convey clamshell closure to channel opening" evidence="16">
    <location>
        <position position="634"/>
    </location>
</feature>
<dbReference type="Gene3D" id="1.10.287.70">
    <property type="match status" value="1"/>
</dbReference>
<dbReference type="PANTHER" id="PTHR18966">
    <property type="entry name" value="IONOTROPIC GLUTAMATE RECEPTOR"/>
    <property type="match status" value="1"/>
</dbReference>
<keyword evidence="13" id="KW-0407">Ion channel</keyword>
<evidence type="ECO:0000256" key="2">
    <source>
        <dbReference type="ARBA" id="ARBA00022475"/>
    </source>
</evidence>
<dbReference type="PRINTS" id="PR00177">
    <property type="entry name" value="NMDARECEPTOR"/>
</dbReference>
<evidence type="ECO:0000256" key="14">
    <source>
        <dbReference type="ARBA" id="ARBA00034104"/>
    </source>
</evidence>
<evidence type="ECO:0000256" key="10">
    <source>
        <dbReference type="ARBA" id="ARBA00023180"/>
    </source>
</evidence>
<organism evidence="22 23">
    <name type="scientific">Pocillopora meandrina</name>
    <dbReference type="NCBI Taxonomy" id="46732"/>
    <lineage>
        <taxon>Eukaryota</taxon>
        <taxon>Metazoa</taxon>
        <taxon>Cnidaria</taxon>
        <taxon>Anthozoa</taxon>
        <taxon>Hexacorallia</taxon>
        <taxon>Scleractinia</taxon>
        <taxon>Astrocoeniina</taxon>
        <taxon>Pocilloporidae</taxon>
        <taxon>Pocillopora</taxon>
    </lineage>
</organism>
<keyword evidence="8 19" id="KW-0472">Membrane</keyword>
<protein>
    <submittedName>
        <fullName evidence="22">Uncharacterized protein</fullName>
    </submittedName>
</protein>
<evidence type="ECO:0000259" key="20">
    <source>
        <dbReference type="SMART" id="SM00079"/>
    </source>
</evidence>
<keyword evidence="4" id="KW-0732">Signal</keyword>
<dbReference type="FunFam" id="3.40.190.10:FF:000060">
    <property type="entry name" value="Glutamate receptor ionotropic, kainate 1"/>
    <property type="match status" value="1"/>
</dbReference>
<dbReference type="Pfam" id="PF00060">
    <property type="entry name" value="Lig_chan"/>
    <property type="match status" value="1"/>
</dbReference>
<keyword evidence="5 19" id="KW-1133">Transmembrane helix</keyword>
<keyword evidence="1" id="KW-0813">Transport</keyword>
<evidence type="ECO:0000313" key="22">
    <source>
        <dbReference type="EMBL" id="CAH3161988.1"/>
    </source>
</evidence>
<dbReference type="InterPro" id="IPR001828">
    <property type="entry name" value="ANF_lig-bd_rcpt"/>
</dbReference>
<comment type="subcellular location">
    <subcellularLocation>
        <location evidence="14">Postsynaptic cell membrane</location>
        <topology evidence="14">Multi-pass membrane protein</topology>
    </subcellularLocation>
</comment>
<feature type="binding site" evidence="15">
    <location>
        <position position="655"/>
    </location>
    <ligand>
        <name>L-glutamate</name>
        <dbReference type="ChEBI" id="CHEBI:29985"/>
    </ligand>
</feature>
<dbReference type="Pfam" id="PF10613">
    <property type="entry name" value="Lig_chan-Glu_bd"/>
    <property type="match status" value="1"/>
</dbReference>
<evidence type="ECO:0000256" key="13">
    <source>
        <dbReference type="ARBA" id="ARBA00023303"/>
    </source>
</evidence>
<feature type="transmembrane region" description="Helical" evidence="19">
    <location>
        <begin position="531"/>
        <end position="549"/>
    </location>
</feature>
<comment type="caution">
    <text evidence="22">The sequence shown here is derived from an EMBL/GenBank/DDBJ whole genome shotgun (WGS) entry which is preliminary data.</text>
</comment>
<dbReference type="InterPro" id="IPR028082">
    <property type="entry name" value="Peripla_BP_I"/>
</dbReference>
<feature type="region of interest" description="Disordered" evidence="18">
    <location>
        <begin position="868"/>
        <end position="899"/>
    </location>
</feature>
<dbReference type="Pfam" id="PF01094">
    <property type="entry name" value="ANF_receptor"/>
    <property type="match status" value="1"/>
</dbReference>
<dbReference type="Gene3D" id="3.40.190.10">
    <property type="entry name" value="Periplasmic binding protein-like II"/>
    <property type="match status" value="2"/>
</dbReference>
<dbReference type="GO" id="GO:0045211">
    <property type="term" value="C:postsynaptic membrane"/>
    <property type="evidence" value="ECO:0007669"/>
    <property type="project" value="UniProtKB-SubCell"/>
</dbReference>
<evidence type="ECO:0000256" key="4">
    <source>
        <dbReference type="ARBA" id="ARBA00022729"/>
    </source>
</evidence>
<keyword evidence="23" id="KW-1185">Reference proteome</keyword>
<evidence type="ECO:0000256" key="1">
    <source>
        <dbReference type="ARBA" id="ARBA00022448"/>
    </source>
</evidence>
<dbReference type="SUPFAM" id="SSF53850">
    <property type="entry name" value="Periplasmic binding protein-like II"/>
    <property type="match status" value="1"/>
</dbReference>
<dbReference type="InterPro" id="IPR001508">
    <property type="entry name" value="Iono_Glu_rcpt_met"/>
</dbReference>
<evidence type="ECO:0000256" key="9">
    <source>
        <dbReference type="ARBA" id="ARBA00023170"/>
    </source>
</evidence>
<feature type="binding site" evidence="15">
    <location>
        <position position="702"/>
    </location>
    <ligand>
        <name>L-glutamate</name>
        <dbReference type="ChEBI" id="CHEBI:29985"/>
    </ligand>
</feature>
<dbReference type="InterPro" id="IPR019594">
    <property type="entry name" value="Glu/Gly-bd"/>
</dbReference>
<keyword evidence="2" id="KW-1003">Cell membrane</keyword>
<evidence type="ECO:0000259" key="21">
    <source>
        <dbReference type="SMART" id="SM00918"/>
    </source>
</evidence>
<keyword evidence="12" id="KW-1071">Ligand-gated ion channel</keyword>
<dbReference type="GO" id="GO:0038023">
    <property type="term" value="F:signaling receptor activity"/>
    <property type="evidence" value="ECO:0007669"/>
    <property type="project" value="InterPro"/>
</dbReference>
<dbReference type="EMBL" id="CALNXJ010000082">
    <property type="protein sequence ID" value="CAH3161988.1"/>
    <property type="molecule type" value="Genomic_DNA"/>
</dbReference>
<keyword evidence="17" id="KW-1015">Disulfide bond</keyword>
<evidence type="ECO:0000256" key="17">
    <source>
        <dbReference type="PIRSR" id="PIRSR601508-3"/>
    </source>
</evidence>
<feature type="binding site" evidence="15">
    <location>
        <position position="487"/>
    </location>
    <ligand>
        <name>L-glutamate</name>
        <dbReference type="ChEBI" id="CHEBI:29985"/>
    </ligand>
</feature>
<keyword evidence="7" id="KW-0406">Ion transport</keyword>
<dbReference type="InterPro" id="IPR015683">
    <property type="entry name" value="Ionotropic_Glu_rcpt"/>
</dbReference>
<dbReference type="AlphaFoldDB" id="A0AAU9XXJ4"/>
<evidence type="ECO:0000256" key="5">
    <source>
        <dbReference type="ARBA" id="ARBA00022989"/>
    </source>
</evidence>
<feature type="disulfide bond" evidence="17">
    <location>
        <begin position="715"/>
        <end position="770"/>
    </location>
</feature>
<dbReference type="SMART" id="SM00079">
    <property type="entry name" value="PBPe"/>
    <property type="match status" value="1"/>
</dbReference>
<evidence type="ECO:0000256" key="11">
    <source>
        <dbReference type="ARBA" id="ARBA00023257"/>
    </source>
</evidence>
<keyword evidence="9" id="KW-0675">Receptor</keyword>
<reference evidence="22 23" key="1">
    <citation type="submission" date="2022-05" db="EMBL/GenBank/DDBJ databases">
        <authorList>
            <consortium name="Genoscope - CEA"/>
            <person name="William W."/>
        </authorList>
    </citation>
    <scope>NUCLEOTIDE SEQUENCE [LARGE SCALE GENOMIC DNA]</scope>
</reference>
<accession>A0AAU9XXJ4</accession>
<dbReference type="FunFam" id="1.10.287.70:FF:000105">
    <property type="entry name" value="Eye-enriched kainate receptor, isoform A"/>
    <property type="match status" value="1"/>
</dbReference>
<keyword evidence="6" id="KW-0770">Synapse</keyword>
<evidence type="ECO:0000256" key="15">
    <source>
        <dbReference type="PIRSR" id="PIRSR601508-1"/>
    </source>
</evidence>
<evidence type="ECO:0000256" key="12">
    <source>
        <dbReference type="ARBA" id="ARBA00023286"/>
    </source>
</evidence>
<dbReference type="Gene3D" id="3.40.50.2300">
    <property type="match status" value="2"/>
</dbReference>
<name>A0AAU9XXJ4_9CNID</name>
<evidence type="ECO:0000313" key="23">
    <source>
        <dbReference type="Proteomes" id="UP001159428"/>
    </source>
</evidence>
<sequence>MLEEVINKSTCQRNFDSKSNDVCIDVILIEVNSAKDLLIYENLKKMSCAIAIFDLSFGDHYSLAFAEVLTIPLLSFKPVLQDFSSDFFYSALPSYEMYSRAMVDLLDFCIGKESTPREKVAIVFEADYSAVATQVYSIAREMEKFRVEAIPELQVNDNSQLQRALEVLPKVRANYVLVICRPENLGTILEMSLRLGAINKDSRWFTFNMDFKGNISKSCFKGLVGLQVNLTDIRKATDLKRKFQLESNTNQISEITYALVNDTIYAVVEAFKQDTKGISRHLRDCFADGYRIEDSSKKLLNNLNEKVKLWGITGLVDFDNNTRSRLVERLDIINVQVRGDDDGNTESALVNVGHWNANKGNTVNKAVQLDSLEDSIDWTGDFWEELQCLVQNKKNRRKPLEGRVLKIVTIEDSPFCIRIANQTEGKPKYEGFSIDLLDAIQRKMGFQYTLMTNKDGKMGSKNRNGKWNGLIGDIVEKRAQVAIGAITISAVRELDVDFSKPFMDFKVSLLMQKEKEQVNLFVFLQPFERNVWLSTLAVVIGITFLVFCLDHLSPNGYRAMAERSGEGDGDELNLFNSLWFAAGSILQQGADNTPRSGSGRMLAGAFWFFTLILISTYTANLAAYFTAKNTKRSINSLSDLANQKEIDYGVLNGGSLYTFFSQSEVEIYEKMFNRMKSEATFVNSTKEGVQKVREGGFAYLTDGPYLDYYNSREPCNTMMLENLLEAKSYGIALQRNSELTNQFSVAILQLREEGVVDKLKKKWWDRRSECTDSTVKASSTPMSISLDHMAGVFIVLAGGIVVSVMFLMVERRCNNLRREVNKSTSMASVKEQMDLPVATTHAYRRPFSDHGLENKTINNIDNRRNMDAKDGARARDGMSAPRMQSRLPNVYAGAPESNL</sequence>
<keyword evidence="11" id="KW-0628">Postsynaptic cell membrane</keyword>
<feature type="transmembrane region" description="Helical" evidence="19">
    <location>
        <begin position="789"/>
        <end position="809"/>
    </location>
</feature>
<feature type="binding site" evidence="15">
    <location>
        <position position="492"/>
    </location>
    <ligand>
        <name>L-glutamate</name>
        <dbReference type="ChEBI" id="CHEBI:29985"/>
    </ligand>
</feature>
<proteinExistence type="predicted"/>
<dbReference type="FunFam" id="3.40.190.10:FF:000024">
    <property type="entry name" value="Glutamate receptor, ionotropic, delta 1"/>
    <property type="match status" value="1"/>
</dbReference>
<evidence type="ECO:0000256" key="18">
    <source>
        <dbReference type="SAM" id="MobiDB-lite"/>
    </source>
</evidence>
<evidence type="ECO:0000256" key="8">
    <source>
        <dbReference type="ARBA" id="ARBA00023136"/>
    </source>
</evidence>
<dbReference type="SUPFAM" id="SSF53822">
    <property type="entry name" value="Periplasmic binding protein-like I"/>
    <property type="match status" value="1"/>
</dbReference>
<keyword evidence="10" id="KW-0325">Glycoprotein</keyword>
<feature type="transmembrane region" description="Helical" evidence="19">
    <location>
        <begin position="605"/>
        <end position="627"/>
    </location>
</feature>